<keyword evidence="8" id="KW-0547">Nucleotide-binding</keyword>
<organism evidence="15 16">
    <name type="scientific">Eptatretus burgeri</name>
    <name type="common">Inshore hagfish</name>
    <dbReference type="NCBI Taxonomy" id="7764"/>
    <lineage>
        <taxon>Eukaryota</taxon>
        <taxon>Metazoa</taxon>
        <taxon>Chordata</taxon>
        <taxon>Craniata</taxon>
        <taxon>Vertebrata</taxon>
        <taxon>Cyclostomata</taxon>
        <taxon>Myxini</taxon>
        <taxon>Myxiniformes</taxon>
        <taxon>Myxinidae</taxon>
        <taxon>Eptatretinae</taxon>
        <taxon>Eptatretus</taxon>
    </lineage>
</organism>
<dbReference type="GO" id="GO:0005737">
    <property type="term" value="C:cytoplasm"/>
    <property type="evidence" value="ECO:0007669"/>
    <property type="project" value="UniProtKB-SubCell"/>
</dbReference>
<keyword evidence="5" id="KW-0723">Serine/threonine-protein kinase</keyword>
<sequence>MSDKAGDCGESPSVPVPDSEASHPLDADIQNDPVTNMAPLPDSIPGDPVQTPVRETDPSDLLAQLASSSTKDQSNAPIQKEKVTMRPLLTVREARAEPGGRFMRRSVIHDMLMDVPGHYAMANNSLDVVVVSSLHRSERKATRGTASDVVRSDAPEKINLEPKEVKTKIDSLLSGEEGKKETVSPVAVEILTAPKTPEEEKIVPQKGSSLPGNEDEEEEEDNMKAVATSPDGRFLKFDIELGRGAFKTVYKGLDSEAGVEVAWCELQDRKLTKAERQRFKEEAGMLKGLQHPNIVRFYDSWEATVKGRKYIVLVTELMTSGTLKTYLKRFKVMKIKVMRSWCRQILKGLHFLHTRCPPIIHRDLKCDNIFITGPTGSVKIGDLGLATLKCASFAKSVIGTPEFMAPEMYEEHYDESVDVYAFGMCMLEMATSEYPYSECQNAAQIYRRVTNGVKPASFVKVAFPEVKDIIEGCIRQSKQHRYSIKDLLGHAFFAEDPSVRVELAEENDGSKTVLNLWLRVEDPKKLKGKHKDNEAIEFSFDLERDISENVVQEMVSSGFIHESDVKVVAKAMRERVAMIRRRSEEMRLARGEGGQSKTLAQVPCLMQSVQMTSQTLSSNQPQRMLNVQQPQMPVQMLYMHQPYTGPQEVSTGTLQLENGASWVQLSSSVNSSQQTQLPAVCGHCTLLAFMALPFLLCSGAGKLRLIVRCDLTLPPDFCFSFSRSYLLAASTYSDAASGKELSENEGMTSLGQHTARGERKQHRRTARSHSRHDKPLRPKLHILHVSRDGERVVECQLETHNKKKVTFKFCHDADNPEDITLYMVDNNFILEAERDRFIDQMKEVFEKAEGMLREEGVDAHGSNGAAKDCFEHHGGSMAVVSTEVKTRHSRCSVHNKNPQHFHHDALRATLTWHVLGNELGPQYDSSLTGSTGDLQAAFDHALKQQNSPTTQQHANNGLFFDEPKLSDAGALDTTTQPGSAEPAANDQVRQEVHVSETSGSLPCVPSEGVPSSVPVATSVETSGAAVPSENSKSVQRPLVQHGLVSDDVALRHTVPAGVSDVHEPQVFRPAPKVMPVVETQQQSSAFSVAPDPAPMQPTLVPQPQAAQNMTTHDIVPSTPQASTVVQPPSAQQQHLSKQPQPAVPFAYESDSEMVHRHSGAEDLKTLSQKLRTLFNEPPGVGVLCTSEPANKEPAVGVAVTTDPAQIISPNKNLAFAPSTSVPVSTAIPVTNQTLYSQVVKGPPGTASGPIQALGQVAATPQGSANGSAAKTPIRLPVREREHVRPYLYRTSLLCRFYPLRVSSMTLFVDSPQRHMAEQAELQVRQRKEKEELYLRMGKQPPACLQQSNPPSGRRRRISKSRNKSGSNSKHGGTADAMPLKPTALFPGEHHLNLLSWCAGLGEIVSPVQGTQALAKKATFTDEWHKLVDNLTPTVVSNIGQCKPSLNQIKQNMQRQELEPAPSRPSVTDVS</sequence>
<dbReference type="InterPro" id="IPR024678">
    <property type="entry name" value="Kinase_OSR1/WNK_CCT"/>
</dbReference>
<keyword evidence="7" id="KW-0808">Transferase</keyword>
<dbReference type="FunFam" id="3.10.20.90:FF:000007">
    <property type="entry name" value="Serine/threonine-protein kinase WNK1 isoform 1"/>
    <property type="match status" value="1"/>
</dbReference>
<reference evidence="15" key="2">
    <citation type="submission" date="2025-09" db="UniProtKB">
        <authorList>
            <consortium name="Ensembl"/>
        </authorList>
    </citation>
    <scope>IDENTIFICATION</scope>
</reference>
<feature type="compositionally biased region" description="Basic residues" evidence="13">
    <location>
        <begin position="1352"/>
        <end position="1362"/>
    </location>
</feature>
<dbReference type="PROSITE" id="PS00108">
    <property type="entry name" value="PROTEIN_KINASE_ST"/>
    <property type="match status" value="1"/>
</dbReference>
<dbReference type="Pfam" id="PF00069">
    <property type="entry name" value="Pkinase"/>
    <property type="match status" value="1"/>
</dbReference>
<feature type="region of interest" description="Disordered" evidence="13">
    <location>
        <begin position="1"/>
        <end position="58"/>
    </location>
</feature>
<protein>
    <recommendedName>
        <fullName evidence="3">non-specific serine/threonine protein kinase</fullName>
        <ecNumber evidence="3">2.7.11.1</ecNumber>
    </recommendedName>
</protein>
<comment type="cofactor">
    <cofactor evidence="1">
        <name>Mg(2+)</name>
        <dbReference type="ChEBI" id="CHEBI:18420"/>
    </cofactor>
</comment>
<evidence type="ECO:0000256" key="9">
    <source>
        <dbReference type="ARBA" id="ARBA00022777"/>
    </source>
</evidence>
<keyword evidence="9" id="KW-0418">Kinase</keyword>
<feature type="compositionally biased region" description="Basic residues" evidence="13">
    <location>
        <begin position="759"/>
        <end position="773"/>
    </location>
</feature>
<name>A0A8C4NF05_EPTBU</name>
<accession>A0A8C4NF05</accession>
<dbReference type="Proteomes" id="UP000694388">
    <property type="component" value="Unplaced"/>
</dbReference>
<dbReference type="PANTHER" id="PTHR13902">
    <property type="entry name" value="SERINE/THREONINE-PROTEIN KINASE WNK WITH NO LYSINE -RELATED"/>
    <property type="match status" value="1"/>
</dbReference>
<evidence type="ECO:0000256" key="5">
    <source>
        <dbReference type="ARBA" id="ARBA00022527"/>
    </source>
</evidence>
<evidence type="ECO:0000256" key="6">
    <source>
        <dbReference type="ARBA" id="ARBA00022553"/>
    </source>
</evidence>
<evidence type="ECO:0000256" key="13">
    <source>
        <dbReference type="SAM" id="MobiDB-lite"/>
    </source>
</evidence>
<dbReference type="Gene3D" id="3.10.20.90">
    <property type="entry name" value="Phosphatidylinositol 3-kinase Catalytic Subunit, Chain A, domain 1"/>
    <property type="match status" value="2"/>
</dbReference>
<evidence type="ECO:0000256" key="10">
    <source>
        <dbReference type="ARBA" id="ARBA00022840"/>
    </source>
</evidence>
<dbReference type="GO" id="GO:0005524">
    <property type="term" value="F:ATP binding"/>
    <property type="evidence" value="ECO:0007669"/>
    <property type="project" value="UniProtKB-KW"/>
</dbReference>
<evidence type="ECO:0000256" key="7">
    <source>
        <dbReference type="ARBA" id="ARBA00022679"/>
    </source>
</evidence>
<dbReference type="Pfam" id="PF12202">
    <property type="entry name" value="OSR1_C"/>
    <property type="match status" value="1"/>
</dbReference>
<dbReference type="SUPFAM" id="SSF56112">
    <property type="entry name" value="Protein kinase-like (PK-like)"/>
    <property type="match status" value="1"/>
</dbReference>
<dbReference type="GeneTree" id="ENSGT00940000155474"/>
<dbReference type="CDD" id="cd13983">
    <property type="entry name" value="STKc_WNK"/>
    <property type="match status" value="1"/>
</dbReference>
<evidence type="ECO:0000256" key="1">
    <source>
        <dbReference type="ARBA" id="ARBA00001946"/>
    </source>
</evidence>
<evidence type="ECO:0000313" key="16">
    <source>
        <dbReference type="Proteomes" id="UP000694388"/>
    </source>
</evidence>
<evidence type="ECO:0000256" key="4">
    <source>
        <dbReference type="ARBA" id="ARBA00022490"/>
    </source>
</evidence>
<feature type="compositionally biased region" description="Low complexity" evidence="13">
    <location>
        <begin position="1002"/>
        <end position="1014"/>
    </location>
</feature>
<dbReference type="FunFam" id="3.30.200.20:FF:000494">
    <property type="entry name" value="serine/threonine-protein kinase WNK2 isoform X2"/>
    <property type="match status" value="1"/>
</dbReference>
<keyword evidence="16" id="KW-1185">Reference proteome</keyword>
<comment type="catalytic activity">
    <reaction evidence="11">
        <text>L-threonyl-[protein] + ATP = O-phospho-L-threonyl-[protein] + ADP + H(+)</text>
        <dbReference type="Rhea" id="RHEA:46608"/>
        <dbReference type="Rhea" id="RHEA-COMP:11060"/>
        <dbReference type="Rhea" id="RHEA-COMP:11605"/>
        <dbReference type="ChEBI" id="CHEBI:15378"/>
        <dbReference type="ChEBI" id="CHEBI:30013"/>
        <dbReference type="ChEBI" id="CHEBI:30616"/>
        <dbReference type="ChEBI" id="CHEBI:61977"/>
        <dbReference type="ChEBI" id="CHEBI:456216"/>
        <dbReference type="EC" id="2.7.11.1"/>
    </reaction>
</comment>
<keyword evidence="6" id="KW-0597">Phosphoprotein</keyword>
<feature type="compositionally biased region" description="Polar residues" evidence="13">
    <location>
        <begin position="944"/>
        <end position="955"/>
    </location>
</feature>
<dbReference type="Gene3D" id="1.10.510.10">
    <property type="entry name" value="Transferase(Phosphotransferase) domain 1"/>
    <property type="match status" value="1"/>
</dbReference>
<evidence type="ECO:0000259" key="14">
    <source>
        <dbReference type="PROSITE" id="PS50011"/>
    </source>
</evidence>
<dbReference type="PROSITE" id="PS50011">
    <property type="entry name" value="PROTEIN_KINASE_DOM"/>
    <property type="match status" value="1"/>
</dbReference>
<dbReference type="InterPro" id="IPR056865">
    <property type="entry name" value="CCTL2_WNK"/>
</dbReference>
<evidence type="ECO:0000256" key="3">
    <source>
        <dbReference type="ARBA" id="ARBA00012513"/>
    </source>
</evidence>
<dbReference type="InterPro" id="IPR000719">
    <property type="entry name" value="Prot_kinase_dom"/>
</dbReference>
<feature type="region of interest" description="Disordered" evidence="13">
    <location>
        <begin position="195"/>
        <end position="221"/>
    </location>
</feature>
<dbReference type="InterPro" id="IPR008271">
    <property type="entry name" value="Ser/Thr_kinase_AS"/>
</dbReference>
<dbReference type="GO" id="GO:0004674">
    <property type="term" value="F:protein serine/threonine kinase activity"/>
    <property type="evidence" value="ECO:0007669"/>
    <property type="project" value="UniProtKB-KW"/>
</dbReference>
<keyword evidence="10" id="KW-0067">ATP-binding</keyword>
<feature type="region of interest" description="Disordered" evidence="13">
    <location>
        <begin position="944"/>
        <end position="1014"/>
    </location>
</feature>
<proteinExistence type="predicted"/>
<evidence type="ECO:0000256" key="8">
    <source>
        <dbReference type="ARBA" id="ARBA00022741"/>
    </source>
</evidence>
<dbReference type="FunFam" id="1.10.510.10:FF:000006">
    <property type="entry name" value="Serine/threonine-protein kinase WNK1 isoform 2"/>
    <property type="match status" value="1"/>
</dbReference>
<dbReference type="InterPro" id="IPR050588">
    <property type="entry name" value="WNK_Ser-Thr_kinase"/>
</dbReference>
<reference evidence="15" key="1">
    <citation type="submission" date="2025-08" db="UniProtKB">
        <authorList>
            <consortium name="Ensembl"/>
        </authorList>
    </citation>
    <scope>IDENTIFICATION</scope>
</reference>
<feature type="domain" description="Protein kinase" evidence="14">
    <location>
        <begin position="235"/>
        <end position="493"/>
    </location>
</feature>
<dbReference type="SMART" id="SM00220">
    <property type="entry name" value="S_TKc"/>
    <property type="match status" value="1"/>
</dbReference>
<dbReference type="Gene3D" id="3.30.200.20">
    <property type="entry name" value="Phosphorylase Kinase, domain 1"/>
    <property type="match status" value="1"/>
</dbReference>
<comment type="subcellular location">
    <subcellularLocation>
        <location evidence="2">Cytoplasm</location>
    </subcellularLocation>
</comment>
<evidence type="ECO:0000256" key="11">
    <source>
        <dbReference type="ARBA" id="ARBA00047899"/>
    </source>
</evidence>
<evidence type="ECO:0000256" key="2">
    <source>
        <dbReference type="ARBA" id="ARBA00004496"/>
    </source>
</evidence>
<evidence type="ECO:0000256" key="12">
    <source>
        <dbReference type="ARBA" id="ARBA00048679"/>
    </source>
</evidence>
<feature type="region of interest" description="Disordered" evidence="13">
    <location>
        <begin position="1114"/>
        <end position="1138"/>
    </location>
</feature>
<comment type="catalytic activity">
    <reaction evidence="12">
        <text>L-seryl-[protein] + ATP = O-phospho-L-seryl-[protein] + ADP + H(+)</text>
        <dbReference type="Rhea" id="RHEA:17989"/>
        <dbReference type="Rhea" id="RHEA-COMP:9863"/>
        <dbReference type="Rhea" id="RHEA-COMP:11604"/>
        <dbReference type="ChEBI" id="CHEBI:15378"/>
        <dbReference type="ChEBI" id="CHEBI:29999"/>
        <dbReference type="ChEBI" id="CHEBI:30616"/>
        <dbReference type="ChEBI" id="CHEBI:83421"/>
        <dbReference type="ChEBI" id="CHEBI:456216"/>
        <dbReference type="EC" id="2.7.11.1"/>
    </reaction>
</comment>
<dbReference type="InterPro" id="IPR011009">
    <property type="entry name" value="Kinase-like_dom_sf"/>
</dbReference>
<dbReference type="Ensembl" id="ENSEBUT00000007223.1">
    <property type="protein sequence ID" value="ENSEBUP00000006760.1"/>
    <property type="gene ID" value="ENSEBUG00000004440.1"/>
</dbReference>
<feature type="region of interest" description="Disordered" evidence="13">
    <location>
        <begin position="1334"/>
        <end position="1381"/>
    </location>
</feature>
<dbReference type="EC" id="2.7.11.1" evidence="3"/>
<feature type="region of interest" description="Disordered" evidence="13">
    <location>
        <begin position="738"/>
        <end position="773"/>
    </location>
</feature>
<keyword evidence="4" id="KW-0963">Cytoplasm</keyword>
<evidence type="ECO:0000313" key="15">
    <source>
        <dbReference type="Ensembl" id="ENSEBUP00000006760.1"/>
    </source>
</evidence>
<dbReference type="Pfam" id="PF24889">
    <property type="entry name" value="CCTL2_WNK"/>
    <property type="match status" value="1"/>
</dbReference>